<dbReference type="OrthoDB" id="5917490at2"/>
<dbReference type="KEGG" id="tvi:Thivi_1171"/>
<gene>
    <name evidence="1" type="ordered locus">Thivi_1171</name>
</gene>
<reference evidence="1 2" key="1">
    <citation type="submission" date="2012-06" db="EMBL/GenBank/DDBJ databases">
        <title>Complete sequence of Thiocystis violascens DSM 198.</title>
        <authorList>
            <consortium name="US DOE Joint Genome Institute"/>
            <person name="Lucas S."/>
            <person name="Han J."/>
            <person name="Lapidus A."/>
            <person name="Cheng J.-F."/>
            <person name="Goodwin L."/>
            <person name="Pitluck S."/>
            <person name="Peters L."/>
            <person name="Ovchinnikova G."/>
            <person name="Teshima H."/>
            <person name="Detter J.C."/>
            <person name="Han C."/>
            <person name="Tapia R."/>
            <person name="Land M."/>
            <person name="Hauser L."/>
            <person name="Kyrpides N."/>
            <person name="Ivanova N."/>
            <person name="Pagani I."/>
            <person name="Vogl K."/>
            <person name="Liu Z."/>
            <person name="Frigaard N.-U."/>
            <person name="Bryant D."/>
            <person name="Woyke T."/>
        </authorList>
    </citation>
    <scope>NUCLEOTIDE SEQUENCE [LARGE SCALE GENOMIC DNA]</scope>
    <source>
        <strain evidence="2">ATCC 17096 / DSM 198 / 6111</strain>
    </source>
</reference>
<dbReference type="HOGENOM" id="CLU_135540_0_0_6"/>
<dbReference type="eggNOG" id="ENOG5033ID4">
    <property type="taxonomic scope" value="Bacteria"/>
</dbReference>
<sequence length="164" mass="17835">MRTVTASPTRTTILLWGVLGLLLAGVVAVAVQKVWPILYPPLLQVTEPDPDCDLRAGPCTARFPDGRAVSFAITPPAIPIATPLRLVVEASGFATTAVEVDFVGVDMNMGFNRVTLREVRSGRYEGQGMLPVCARARMIWEARVLLHTPEGILAAPFRFATERH</sequence>
<accession>I3Y883</accession>
<name>I3Y883_THIV6</name>
<evidence type="ECO:0000313" key="1">
    <source>
        <dbReference type="EMBL" id="AFL73201.1"/>
    </source>
</evidence>
<dbReference type="Proteomes" id="UP000006062">
    <property type="component" value="Chromosome"/>
</dbReference>
<dbReference type="EMBL" id="CP003154">
    <property type="protein sequence ID" value="AFL73201.1"/>
    <property type="molecule type" value="Genomic_DNA"/>
</dbReference>
<organism evidence="1 2">
    <name type="scientific">Thiocystis violascens (strain ATCC 17096 / DSM 198 / 6111)</name>
    <name type="common">Chromatium violascens</name>
    <dbReference type="NCBI Taxonomy" id="765911"/>
    <lineage>
        <taxon>Bacteria</taxon>
        <taxon>Pseudomonadati</taxon>
        <taxon>Pseudomonadota</taxon>
        <taxon>Gammaproteobacteria</taxon>
        <taxon>Chromatiales</taxon>
        <taxon>Chromatiaceae</taxon>
        <taxon>Thiocystis</taxon>
    </lineage>
</organism>
<protein>
    <submittedName>
        <fullName evidence="1">Uncharacterized protein</fullName>
    </submittedName>
</protein>
<dbReference type="RefSeq" id="WP_014777685.1">
    <property type="nucleotide sequence ID" value="NC_018012.1"/>
</dbReference>
<dbReference type="STRING" id="765911.Thivi_1171"/>
<evidence type="ECO:0000313" key="2">
    <source>
        <dbReference type="Proteomes" id="UP000006062"/>
    </source>
</evidence>
<dbReference type="AlphaFoldDB" id="I3Y883"/>
<keyword evidence="2" id="KW-1185">Reference proteome</keyword>
<proteinExistence type="predicted"/>